<protein>
    <submittedName>
        <fullName evidence="10">Response regulator</fullName>
    </submittedName>
</protein>
<dbReference type="InterPro" id="IPR039420">
    <property type="entry name" value="WalR-like"/>
</dbReference>
<name>A0ABT7XKZ0_9NEIS</name>
<keyword evidence="3" id="KW-0805">Transcription regulation</keyword>
<dbReference type="SUPFAM" id="SSF46894">
    <property type="entry name" value="C-terminal effector domain of the bipartite response regulators"/>
    <property type="match status" value="1"/>
</dbReference>
<keyword evidence="2" id="KW-0902">Two-component regulatory system</keyword>
<evidence type="ECO:0000256" key="4">
    <source>
        <dbReference type="ARBA" id="ARBA00023125"/>
    </source>
</evidence>
<dbReference type="Proteomes" id="UP001168540">
    <property type="component" value="Unassembled WGS sequence"/>
</dbReference>
<dbReference type="Gene3D" id="1.10.10.10">
    <property type="entry name" value="Winged helix-like DNA-binding domain superfamily/Winged helix DNA-binding domain"/>
    <property type="match status" value="1"/>
</dbReference>
<evidence type="ECO:0000256" key="7">
    <source>
        <dbReference type="PROSITE-ProRule" id="PRU01091"/>
    </source>
</evidence>
<feature type="DNA-binding region" description="OmpR/PhoB-type" evidence="7">
    <location>
        <begin position="150"/>
        <end position="250"/>
    </location>
</feature>
<feature type="modified residue" description="4-aspartylphosphate" evidence="6">
    <location>
        <position position="69"/>
    </location>
</feature>
<gene>
    <name evidence="10" type="ORF">QU481_05970</name>
</gene>
<dbReference type="InterPro" id="IPR036388">
    <property type="entry name" value="WH-like_DNA-bd_sf"/>
</dbReference>
<keyword evidence="4 7" id="KW-0238">DNA-binding</keyword>
<accession>A0ABT7XKZ0</accession>
<dbReference type="PROSITE" id="PS51755">
    <property type="entry name" value="OMPR_PHOB"/>
    <property type="match status" value="1"/>
</dbReference>
<dbReference type="Pfam" id="PF00486">
    <property type="entry name" value="Trans_reg_C"/>
    <property type="match status" value="1"/>
</dbReference>
<organism evidence="10 11">
    <name type="scientific">Crenobacter oryzisoli</name>
    <dbReference type="NCBI Taxonomy" id="3056844"/>
    <lineage>
        <taxon>Bacteria</taxon>
        <taxon>Pseudomonadati</taxon>
        <taxon>Pseudomonadota</taxon>
        <taxon>Betaproteobacteria</taxon>
        <taxon>Neisseriales</taxon>
        <taxon>Neisseriaceae</taxon>
        <taxon>Crenobacter</taxon>
    </lineage>
</organism>
<evidence type="ECO:0000256" key="2">
    <source>
        <dbReference type="ARBA" id="ARBA00023012"/>
    </source>
</evidence>
<dbReference type="PANTHER" id="PTHR48111">
    <property type="entry name" value="REGULATOR OF RPOS"/>
    <property type="match status" value="1"/>
</dbReference>
<dbReference type="PROSITE" id="PS50110">
    <property type="entry name" value="RESPONSE_REGULATORY"/>
    <property type="match status" value="1"/>
</dbReference>
<dbReference type="EMBL" id="JAUEDK010000007">
    <property type="protein sequence ID" value="MDN0074441.1"/>
    <property type="molecule type" value="Genomic_DNA"/>
</dbReference>
<sequence>MPASRRPAPFTTGITMDNAKILVVDDDAKLRDLLSRYLSQQGFSVDTLPDSRDLDRKLSRNRPDLLVLDVMMPGEDGLAVVRRLRAQGENLPVIMLTARGEDIDRILGLEMGADDYLAKPFNPRELTARVQAVLRRHRATPALTASHTADDVIEFGQFVLHLGRRELCRNDQLVALTSAEYAVLAVLAAHPRRPLTREQLMEMALGKGGGDSLDRSIDVHVSRLRKALDSGDNGARHIQTVWGYGYVFVPDGQPRE</sequence>
<dbReference type="CDD" id="cd00383">
    <property type="entry name" value="trans_reg_C"/>
    <property type="match status" value="1"/>
</dbReference>
<keyword evidence="1 6" id="KW-0597">Phosphoprotein</keyword>
<dbReference type="Gene3D" id="3.40.50.2300">
    <property type="match status" value="1"/>
</dbReference>
<evidence type="ECO:0000256" key="5">
    <source>
        <dbReference type="ARBA" id="ARBA00023163"/>
    </source>
</evidence>
<evidence type="ECO:0000256" key="1">
    <source>
        <dbReference type="ARBA" id="ARBA00022553"/>
    </source>
</evidence>
<dbReference type="RefSeq" id="WP_289829011.1">
    <property type="nucleotide sequence ID" value="NZ_JAUEDK010000007.1"/>
</dbReference>
<dbReference type="InterPro" id="IPR001789">
    <property type="entry name" value="Sig_transdc_resp-reg_receiver"/>
</dbReference>
<dbReference type="InterPro" id="IPR011006">
    <property type="entry name" value="CheY-like_superfamily"/>
</dbReference>
<keyword evidence="11" id="KW-1185">Reference proteome</keyword>
<evidence type="ECO:0000256" key="3">
    <source>
        <dbReference type="ARBA" id="ARBA00023015"/>
    </source>
</evidence>
<dbReference type="InterPro" id="IPR001867">
    <property type="entry name" value="OmpR/PhoB-type_DNA-bd"/>
</dbReference>
<feature type="domain" description="OmpR/PhoB-type" evidence="9">
    <location>
        <begin position="150"/>
        <end position="250"/>
    </location>
</feature>
<comment type="caution">
    <text evidence="10">The sequence shown here is derived from an EMBL/GenBank/DDBJ whole genome shotgun (WGS) entry which is preliminary data.</text>
</comment>
<evidence type="ECO:0000256" key="6">
    <source>
        <dbReference type="PROSITE-ProRule" id="PRU00169"/>
    </source>
</evidence>
<dbReference type="Pfam" id="PF00072">
    <property type="entry name" value="Response_reg"/>
    <property type="match status" value="1"/>
</dbReference>
<dbReference type="SUPFAM" id="SSF52172">
    <property type="entry name" value="CheY-like"/>
    <property type="match status" value="1"/>
</dbReference>
<feature type="domain" description="Response regulatory" evidence="8">
    <location>
        <begin position="20"/>
        <end position="134"/>
    </location>
</feature>
<dbReference type="SMART" id="SM00862">
    <property type="entry name" value="Trans_reg_C"/>
    <property type="match status" value="1"/>
</dbReference>
<dbReference type="SMART" id="SM00448">
    <property type="entry name" value="REC"/>
    <property type="match status" value="1"/>
</dbReference>
<evidence type="ECO:0000313" key="11">
    <source>
        <dbReference type="Proteomes" id="UP001168540"/>
    </source>
</evidence>
<keyword evidence="5" id="KW-0804">Transcription</keyword>
<evidence type="ECO:0000259" key="8">
    <source>
        <dbReference type="PROSITE" id="PS50110"/>
    </source>
</evidence>
<evidence type="ECO:0000259" key="9">
    <source>
        <dbReference type="PROSITE" id="PS51755"/>
    </source>
</evidence>
<dbReference type="PANTHER" id="PTHR48111:SF4">
    <property type="entry name" value="DNA-BINDING DUAL TRANSCRIPTIONAL REGULATOR OMPR"/>
    <property type="match status" value="1"/>
</dbReference>
<dbReference type="Gene3D" id="6.10.250.690">
    <property type="match status" value="1"/>
</dbReference>
<dbReference type="InterPro" id="IPR016032">
    <property type="entry name" value="Sig_transdc_resp-reg_C-effctor"/>
</dbReference>
<reference evidence="10" key="1">
    <citation type="submission" date="2023-06" db="EMBL/GenBank/DDBJ databases">
        <authorList>
            <person name="Zhang S."/>
        </authorList>
    </citation>
    <scope>NUCLEOTIDE SEQUENCE</scope>
    <source>
        <strain evidence="10">SG2303</strain>
    </source>
</reference>
<proteinExistence type="predicted"/>
<evidence type="ECO:0000313" key="10">
    <source>
        <dbReference type="EMBL" id="MDN0074441.1"/>
    </source>
</evidence>